<dbReference type="VEuPathDB" id="VectorBase:BGLAX_044195"/>
<dbReference type="VEuPathDB" id="VectorBase:BGLB037953"/>
<reference evidence="8" key="1">
    <citation type="submission" date="2020-05" db="UniProtKB">
        <authorList>
            <consortium name="EnsemblMetazoa"/>
        </authorList>
    </citation>
    <scope>IDENTIFICATION</scope>
    <source>
        <strain evidence="8">BB02</strain>
    </source>
</reference>
<protein>
    <recommendedName>
        <fullName evidence="10">Neurotransmitter-gated ion-channel ligand-binding domain-containing protein</fullName>
    </recommendedName>
</protein>
<feature type="transmembrane region" description="Helical" evidence="5">
    <location>
        <begin position="424"/>
        <end position="447"/>
    </location>
</feature>
<keyword evidence="5" id="KW-0813">Transport</keyword>
<feature type="transmembrane region" description="Helical" evidence="5">
    <location>
        <begin position="268"/>
        <end position="289"/>
    </location>
</feature>
<name>A0A2C9M316_BIOGL</name>
<dbReference type="InterPro" id="IPR036734">
    <property type="entry name" value="Neur_chan_lig-bd_sf"/>
</dbReference>
<dbReference type="Pfam" id="PF02931">
    <property type="entry name" value="Neur_chan_LBD"/>
    <property type="match status" value="1"/>
</dbReference>
<evidence type="ECO:0000256" key="5">
    <source>
        <dbReference type="RuleBase" id="RU000687"/>
    </source>
</evidence>
<dbReference type="FunFam" id="2.70.170.10:FF:000028">
    <property type="entry name" value="AcetylCholine Receptor"/>
    <property type="match status" value="1"/>
</dbReference>
<dbReference type="InterPro" id="IPR006029">
    <property type="entry name" value="Neurotrans-gated_channel_TM"/>
</dbReference>
<dbReference type="OrthoDB" id="5809364at2759"/>
<gene>
    <name evidence="8" type="primary">106058268</name>
</gene>
<keyword evidence="4 5" id="KW-0472">Membrane</keyword>
<dbReference type="InterPro" id="IPR006201">
    <property type="entry name" value="Neur_channel"/>
</dbReference>
<evidence type="ECO:0000256" key="4">
    <source>
        <dbReference type="ARBA" id="ARBA00023136"/>
    </source>
</evidence>
<feature type="domain" description="Neurotransmitter-gated ion-channel ligand-binding" evidence="6">
    <location>
        <begin position="34"/>
        <end position="236"/>
    </location>
</feature>
<dbReference type="STRING" id="6526.A0A2C9M316"/>
<keyword evidence="5" id="KW-0406">Ion transport</keyword>
<comment type="subcellular location">
    <subcellularLocation>
        <location evidence="1">Membrane</location>
        <topology evidence="1">Multi-pass membrane protein</topology>
    </subcellularLocation>
</comment>
<keyword evidence="5" id="KW-0732">Signal</keyword>
<dbReference type="InterPro" id="IPR038050">
    <property type="entry name" value="Neuro_actylchol_rec"/>
</dbReference>
<dbReference type="Proteomes" id="UP000076420">
    <property type="component" value="Unassembled WGS sequence"/>
</dbReference>
<keyword evidence="5" id="KW-0407">Ion channel</keyword>
<dbReference type="CDD" id="cd18989">
    <property type="entry name" value="LGIC_ECD_cation"/>
    <property type="match status" value="1"/>
</dbReference>
<dbReference type="InterPro" id="IPR018000">
    <property type="entry name" value="Neurotransmitter_ion_chnl_CS"/>
</dbReference>
<evidence type="ECO:0008006" key="10">
    <source>
        <dbReference type="Google" id="ProtNLM"/>
    </source>
</evidence>
<dbReference type="EnsemblMetazoa" id="BGLB037953-RA">
    <property type="protein sequence ID" value="BGLB037953-PA"/>
    <property type="gene ID" value="BGLB037953"/>
</dbReference>
<feature type="transmembrane region" description="Helical" evidence="5">
    <location>
        <begin position="237"/>
        <end position="261"/>
    </location>
</feature>
<feature type="chain" id="PRO_5022264096" description="Neurotransmitter-gated ion-channel ligand-binding domain-containing protein" evidence="5">
    <location>
        <begin position="23"/>
        <end position="453"/>
    </location>
</feature>
<dbReference type="Pfam" id="PF02932">
    <property type="entry name" value="Neur_chan_memb"/>
    <property type="match status" value="1"/>
</dbReference>
<dbReference type="Gene3D" id="2.70.170.10">
    <property type="entry name" value="Neurotransmitter-gated ion-channel ligand-binding domain"/>
    <property type="match status" value="1"/>
</dbReference>
<comment type="similarity">
    <text evidence="5">Belongs to the ligand-gated ion channel (TC 1.A.9) family.</text>
</comment>
<sequence length="453" mass="51203">MKEGCLHTVFVLVAVFSSVARSLNYKSNVAIMKEVVEHEDYRTDVRPLKDQEKAIQVSVDFELVSIVGIDDVAQSFIVNGFVFFLWNDEMLTWDPSKYGNQAIIHPMPEKIWRPRVLLLNTLGERDIFQEDDLAPVTVDANGTVNWVPGSLFPTSCELHLSDYPFDEQKCTIILFATMYDASELSFVAMTDKVLLDFFIKHGEWELIDTDISATSLSTSGWEGSSIQFTFKLRRRPAFLLINIVLPVVFLSFLNLMVFIIPADSGEKISYGITVLLALSVFLSIVGSLLPRSGASTPKLTIYLFMLLIISMLTVIVSIIIVYLDYKDEQETSQLKAKANFQSAFSKTQKLTRAVSTFLNKKQADEITNHQGDLASRDNAMSFADAVKLRSHTSDDVKDEAKDAKEKKPPRRVNKYRLIGKHIDCVSFIVFLFLWILVTLIFLLTMAYGKDLNL</sequence>
<dbReference type="GO" id="GO:0016020">
    <property type="term" value="C:membrane"/>
    <property type="evidence" value="ECO:0007669"/>
    <property type="project" value="UniProtKB-SubCell"/>
</dbReference>
<dbReference type="PROSITE" id="PS00236">
    <property type="entry name" value="NEUROTR_ION_CHANNEL"/>
    <property type="match status" value="1"/>
</dbReference>
<feature type="domain" description="Neurotransmitter-gated ion-channel transmembrane" evidence="7">
    <location>
        <begin position="243"/>
        <end position="439"/>
    </location>
</feature>
<feature type="signal peptide" evidence="5">
    <location>
        <begin position="1"/>
        <end position="22"/>
    </location>
</feature>
<organism evidence="8 9">
    <name type="scientific">Biomphalaria glabrata</name>
    <name type="common">Bloodfluke planorb</name>
    <name type="synonym">Freshwater snail</name>
    <dbReference type="NCBI Taxonomy" id="6526"/>
    <lineage>
        <taxon>Eukaryota</taxon>
        <taxon>Metazoa</taxon>
        <taxon>Spiralia</taxon>
        <taxon>Lophotrochozoa</taxon>
        <taxon>Mollusca</taxon>
        <taxon>Gastropoda</taxon>
        <taxon>Heterobranchia</taxon>
        <taxon>Euthyneura</taxon>
        <taxon>Panpulmonata</taxon>
        <taxon>Hygrophila</taxon>
        <taxon>Lymnaeoidea</taxon>
        <taxon>Planorbidae</taxon>
        <taxon>Biomphalaria</taxon>
    </lineage>
</organism>
<evidence type="ECO:0000259" key="6">
    <source>
        <dbReference type="Pfam" id="PF02931"/>
    </source>
</evidence>
<accession>A0A2C9M316</accession>
<dbReference type="SUPFAM" id="SSF63712">
    <property type="entry name" value="Nicotinic receptor ligand binding domain-like"/>
    <property type="match status" value="1"/>
</dbReference>
<dbReference type="Gene3D" id="1.20.58.390">
    <property type="entry name" value="Neurotransmitter-gated ion-channel transmembrane domain"/>
    <property type="match status" value="1"/>
</dbReference>
<evidence type="ECO:0000256" key="3">
    <source>
        <dbReference type="ARBA" id="ARBA00022989"/>
    </source>
</evidence>
<dbReference type="PRINTS" id="PR00252">
    <property type="entry name" value="NRIONCHANNEL"/>
</dbReference>
<dbReference type="KEGG" id="bgt:106058268"/>
<dbReference type="GO" id="GO:0005230">
    <property type="term" value="F:extracellular ligand-gated monoatomic ion channel activity"/>
    <property type="evidence" value="ECO:0007669"/>
    <property type="project" value="InterPro"/>
</dbReference>
<dbReference type="PANTHER" id="PTHR18945">
    <property type="entry name" value="NEUROTRANSMITTER GATED ION CHANNEL"/>
    <property type="match status" value="1"/>
</dbReference>
<dbReference type="InterPro" id="IPR036719">
    <property type="entry name" value="Neuro-gated_channel_TM_sf"/>
</dbReference>
<dbReference type="GO" id="GO:0004888">
    <property type="term" value="F:transmembrane signaling receptor activity"/>
    <property type="evidence" value="ECO:0007669"/>
    <property type="project" value="InterPro"/>
</dbReference>
<evidence type="ECO:0000259" key="7">
    <source>
        <dbReference type="Pfam" id="PF02932"/>
    </source>
</evidence>
<dbReference type="AlphaFoldDB" id="A0A2C9M316"/>
<evidence type="ECO:0000256" key="2">
    <source>
        <dbReference type="ARBA" id="ARBA00022692"/>
    </source>
</evidence>
<evidence type="ECO:0000313" key="9">
    <source>
        <dbReference type="Proteomes" id="UP000076420"/>
    </source>
</evidence>
<proteinExistence type="inferred from homology"/>
<keyword evidence="2 5" id="KW-0812">Transmembrane</keyword>
<evidence type="ECO:0000313" key="8">
    <source>
        <dbReference type="EnsemblMetazoa" id="BGLB037953-PA"/>
    </source>
</evidence>
<dbReference type="SUPFAM" id="SSF90112">
    <property type="entry name" value="Neurotransmitter-gated ion-channel transmembrane pore"/>
    <property type="match status" value="1"/>
</dbReference>
<dbReference type="CDD" id="cd19051">
    <property type="entry name" value="LGIC_TM_cation"/>
    <property type="match status" value="1"/>
</dbReference>
<evidence type="ECO:0000256" key="1">
    <source>
        <dbReference type="ARBA" id="ARBA00004141"/>
    </source>
</evidence>
<feature type="transmembrane region" description="Helical" evidence="5">
    <location>
        <begin position="301"/>
        <end position="325"/>
    </location>
</feature>
<keyword evidence="3 5" id="KW-1133">Transmembrane helix</keyword>
<dbReference type="InterPro" id="IPR006202">
    <property type="entry name" value="Neur_chan_lig-bd"/>
</dbReference>